<organism evidence="1">
    <name type="scientific">Arundo donax</name>
    <name type="common">Giant reed</name>
    <name type="synonym">Donax arundinaceus</name>
    <dbReference type="NCBI Taxonomy" id="35708"/>
    <lineage>
        <taxon>Eukaryota</taxon>
        <taxon>Viridiplantae</taxon>
        <taxon>Streptophyta</taxon>
        <taxon>Embryophyta</taxon>
        <taxon>Tracheophyta</taxon>
        <taxon>Spermatophyta</taxon>
        <taxon>Magnoliopsida</taxon>
        <taxon>Liliopsida</taxon>
        <taxon>Poales</taxon>
        <taxon>Poaceae</taxon>
        <taxon>PACMAD clade</taxon>
        <taxon>Arundinoideae</taxon>
        <taxon>Arundineae</taxon>
        <taxon>Arundo</taxon>
    </lineage>
</organism>
<accession>A0A0A8YYL0</accession>
<proteinExistence type="predicted"/>
<reference evidence="1" key="2">
    <citation type="journal article" date="2015" name="Data Brief">
        <title>Shoot transcriptome of the giant reed, Arundo donax.</title>
        <authorList>
            <person name="Barrero R.A."/>
            <person name="Guerrero F.D."/>
            <person name="Moolhuijzen P."/>
            <person name="Goolsby J.A."/>
            <person name="Tidwell J."/>
            <person name="Bellgard S.E."/>
            <person name="Bellgard M.I."/>
        </authorList>
    </citation>
    <scope>NUCLEOTIDE SEQUENCE</scope>
    <source>
        <tissue evidence="1">Shoot tissue taken approximately 20 cm above the soil surface</tissue>
    </source>
</reference>
<dbReference type="AlphaFoldDB" id="A0A0A8YYL0"/>
<dbReference type="EMBL" id="GBRH01265651">
    <property type="protein sequence ID" value="JAD32244.1"/>
    <property type="molecule type" value="Transcribed_RNA"/>
</dbReference>
<name>A0A0A8YYL0_ARUDO</name>
<reference evidence="1" key="1">
    <citation type="submission" date="2014-09" db="EMBL/GenBank/DDBJ databases">
        <authorList>
            <person name="Magalhaes I.L.F."/>
            <person name="Oliveira U."/>
            <person name="Santos F.R."/>
            <person name="Vidigal T.H.D.A."/>
            <person name="Brescovit A.D."/>
            <person name="Santos A.J."/>
        </authorList>
    </citation>
    <scope>NUCLEOTIDE SEQUENCE</scope>
    <source>
        <tissue evidence="1">Shoot tissue taken approximately 20 cm above the soil surface</tissue>
    </source>
</reference>
<protein>
    <submittedName>
        <fullName evidence="1">Uncharacterized protein</fullName>
    </submittedName>
</protein>
<evidence type="ECO:0000313" key="1">
    <source>
        <dbReference type="EMBL" id="JAD32244.1"/>
    </source>
</evidence>
<sequence>MLLAGFRILYRLAGMRPLGPRWAGFRRAEVRPVCSRHLGIFRTCGRGDSLYSFCLPLSCGPTTDI</sequence>